<feature type="compositionally biased region" description="Low complexity" evidence="1">
    <location>
        <begin position="49"/>
        <end position="58"/>
    </location>
</feature>
<dbReference type="Proteomes" id="UP001602058">
    <property type="component" value="Unassembled WGS sequence"/>
</dbReference>
<gene>
    <name evidence="2" type="ORF">ACFY1D_07420</name>
</gene>
<name>A0ABW6UD37_9ACTN</name>
<evidence type="ECO:0000256" key="1">
    <source>
        <dbReference type="SAM" id="MobiDB-lite"/>
    </source>
</evidence>
<protein>
    <recommendedName>
        <fullName evidence="4">Lipoprotein</fullName>
    </recommendedName>
</protein>
<sequence>MTAGTVTVFQGSRSRSRAGAVLVVLLAALLHLLACSHGPTPTAAGRVDSPSAAAASPSCGQPSGTPHRAHREGEQRSVEGSGGAAGCLDRDEPIVQPPRGVAPAAPALQTEPAVEHGEPQPSSVRAGAPPHPGAAPSPAGQARARLGVWRT</sequence>
<proteinExistence type="predicted"/>
<accession>A0ABW6UD37</accession>
<evidence type="ECO:0000313" key="2">
    <source>
        <dbReference type="EMBL" id="MFF4521272.1"/>
    </source>
</evidence>
<feature type="region of interest" description="Disordered" evidence="1">
    <location>
        <begin position="41"/>
        <end position="151"/>
    </location>
</feature>
<dbReference type="EMBL" id="JBIAWJ010000003">
    <property type="protein sequence ID" value="MFF4521272.1"/>
    <property type="molecule type" value="Genomic_DNA"/>
</dbReference>
<feature type="compositionally biased region" description="Low complexity" evidence="1">
    <location>
        <begin position="136"/>
        <end position="145"/>
    </location>
</feature>
<reference evidence="2 3" key="1">
    <citation type="submission" date="2024-10" db="EMBL/GenBank/DDBJ databases">
        <title>The Natural Products Discovery Center: Release of the First 8490 Sequenced Strains for Exploring Actinobacteria Biosynthetic Diversity.</title>
        <authorList>
            <person name="Kalkreuter E."/>
            <person name="Kautsar S.A."/>
            <person name="Yang D."/>
            <person name="Bader C.D."/>
            <person name="Teijaro C.N."/>
            <person name="Fluegel L."/>
            <person name="Davis C.M."/>
            <person name="Simpson J.R."/>
            <person name="Lauterbach L."/>
            <person name="Steele A.D."/>
            <person name="Gui C."/>
            <person name="Meng S."/>
            <person name="Li G."/>
            <person name="Viehrig K."/>
            <person name="Ye F."/>
            <person name="Su P."/>
            <person name="Kiefer A.F."/>
            <person name="Nichols A."/>
            <person name="Cepeda A.J."/>
            <person name="Yan W."/>
            <person name="Fan B."/>
            <person name="Jiang Y."/>
            <person name="Adhikari A."/>
            <person name="Zheng C.-J."/>
            <person name="Schuster L."/>
            <person name="Cowan T.M."/>
            <person name="Smanski M.J."/>
            <person name="Chevrette M.G."/>
            <person name="De Carvalho L.P.S."/>
            <person name="Shen B."/>
        </authorList>
    </citation>
    <scope>NUCLEOTIDE SEQUENCE [LARGE SCALE GENOMIC DNA]</scope>
    <source>
        <strain evidence="2 3">NPDC001390</strain>
    </source>
</reference>
<dbReference type="RefSeq" id="WP_387884489.1">
    <property type="nucleotide sequence ID" value="NZ_JBIAWJ010000003.1"/>
</dbReference>
<comment type="caution">
    <text evidence="2">The sequence shown here is derived from an EMBL/GenBank/DDBJ whole genome shotgun (WGS) entry which is preliminary data.</text>
</comment>
<keyword evidence="3" id="KW-1185">Reference proteome</keyword>
<evidence type="ECO:0008006" key="4">
    <source>
        <dbReference type="Google" id="ProtNLM"/>
    </source>
</evidence>
<organism evidence="2 3">
    <name type="scientific">Streptomyces bluensis</name>
    <dbReference type="NCBI Taxonomy" id="33897"/>
    <lineage>
        <taxon>Bacteria</taxon>
        <taxon>Bacillati</taxon>
        <taxon>Actinomycetota</taxon>
        <taxon>Actinomycetes</taxon>
        <taxon>Kitasatosporales</taxon>
        <taxon>Streptomycetaceae</taxon>
        <taxon>Streptomyces</taxon>
    </lineage>
</organism>
<evidence type="ECO:0000313" key="3">
    <source>
        <dbReference type="Proteomes" id="UP001602058"/>
    </source>
</evidence>